<dbReference type="InterPro" id="IPR012677">
    <property type="entry name" value="Nucleotide-bd_a/b_plait_sf"/>
</dbReference>
<dbReference type="SMART" id="SM00360">
    <property type="entry name" value="RRM"/>
    <property type="match status" value="2"/>
</dbReference>
<evidence type="ECO:0000259" key="3">
    <source>
        <dbReference type="PROSITE" id="PS50102"/>
    </source>
</evidence>
<keyword evidence="1" id="KW-0694">RNA-binding</keyword>
<reference evidence="4" key="1">
    <citation type="journal article" date="2020" name="Stud. Mycol.">
        <title>101 Dothideomycetes genomes: a test case for predicting lifestyles and emergence of pathogens.</title>
        <authorList>
            <person name="Haridas S."/>
            <person name="Albert R."/>
            <person name="Binder M."/>
            <person name="Bloem J."/>
            <person name="Labutti K."/>
            <person name="Salamov A."/>
            <person name="Andreopoulos B."/>
            <person name="Baker S."/>
            <person name="Barry K."/>
            <person name="Bills G."/>
            <person name="Bluhm B."/>
            <person name="Cannon C."/>
            <person name="Castanera R."/>
            <person name="Culley D."/>
            <person name="Daum C."/>
            <person name="Ezra D."/>
            <person name="Gonzalez J."/>
            <person name="Henrissat B."/>
            <person name="Kuo A."/>
            <person name="Liang C."/>
            <person name="Lipzen A."/>
            <person name="Lutzoni F."/>
            <person name="Magnuson J."/>
            <person name="Mondo S."/>
            <person name="Nolan M."/>
            <person name="Ohm R."/>
            <person name="Pangilinan J."/>
            <person name="Park H.-J."/>
            <person name="Ramirez L."/>
            <person name="Alfaro M."/>
            <person name="Sun H."/>
            <person name="Tritt A."/>
            <person name="Yoshinaga Y."/>
            <person name="Zwiers L.-H."/>
            <person name="Turgeon B."/>
            <person name="Goodwin S."/>
            <person name="Spatafora J."/>
            <person name="Crous P."/>
            <person name="Grigoriev I."/>
        </authorList>
    </citation>
    <scope>NUCLEOTIDE SEQUENCE</scope>
    <source>
        <strain evidence="4">CBS 279.74</strain>
    </source>
</reference>
<dbReference type="InterPro" id="IPR035979">
    <property type="entry name" value="RBD_domain_sf"/>
</dbReference>
<dbReference type="AlphaFoldDB" id="A0A6G1KN92"/>
<dbReference type="PROSITE" id="PS50102">
    <property type="entry name" value="RRM"/>
    <property type="match status" value="1"/>
</dbReference>
<feature type="region of interest" description="Disordered" evidence="2">
    <location>
        <begin position="1"/>
        <end position="50"/>
    </location>
</feature>
<feature type="region of interest" description="Disordered" evidence="2">
    <location>
        <begin position="427"/>
        <end position="448"/>
    </location>
</feature>
<dbReference type="Gene3D" id="3.30.70.330">
    <property type="match status" value="1"/>
</dbReference>
<gene>
    <name evidence="4" type="ORF">K504DRAFT_445330</name>
</gene>
<feature type="domain" description="RRM" evidence="3">
    <location>
        <begin position="201"/>
        <end position="279"/>
    </location>
</feature>
<accession>A0A6G1KN92</accession>
<keyword evidence="5" id="KW-1185">Reference proteome</keyword>
<evidence type="ECO:0000313" key="4">
    <source>
        <dbReference type="EMBL" id="KAF2714308.1"/>
    </source>
</evidence>
<dbReference type="InterPro" id="IPR000504">
    <property type="entry name" value="RRM_dom"/>
</dbReference>
<dbReference type="Proteomes" id="UP000799428">
    <property type="component" value="Unassembled WGS sequence"/>
</dbReference>
<dbReference type="SUPFAM" id="SSF54928">
    <property type="entry name" value="RNA-binding domain, RBD"/>
    <property type="match status" value="1"/>
</dbReference>
<dbReference type="GO" id="GO:0003723">
    <property type="term" value="F:RNA binding"/>
    <property type="evidence" value="ECO:0007669"/>
    <property type="project" value="UniProtKB-UniRule"/>
</dbReference>
<name>A0A6G1KN92_9PLEO</name>
<organism evidence="4 5">
    <name type="scientific">Pleomassaria siparia CBS 279.74</name>
    <dbReference type="NCBI Taxonomy" id="1314801"/>
    <lineage>
        <taxon>Eukaryota</taxon>
        <taxon>Fungi</taxon>
        <taxon>Dikarya</taxon>
        <taxon>Ascomycota</taxon>
        <taxon>Pezizomycotina</taxon>
        <taxon>Dothideomycetes</taxon>
        <taxon>Pleosporomycetidae</taxon>
        <taxon>Pleosporales</taxon>
        <taxon>Pleomassariaceae</taxon>
        <taxon>Pleomassaria</taxon>
    </lineage>
</organism>
<evidence type="ECO:0000256" key="2">
    <source>
        <dbReference type="SAM" id="MobiDB-lite"/>
    </source>
</evidence>
<feature type="region of interest" description="Disordered" evidence="2">
    <location>
        <begin position="815"/>
        <end position="842"/>
    </location>
</feature>
<dbReference type="CDD" id="cd00590">
    <property type="entry name" value="RRM_SF"/>
    <property type="match status" value="1"/>
</dbReference>
<evidence type="ECO:0000256" key="1">
    <source>
        <dbReference type="PROSITE-ProRule" id="PRU00176"/>
    </source>
</evidence>
<dbReference type="Pfam" id="PF00076">
    <property type="entry name" value="RRM_1"/>
    <property type="match status" value="1"/>
</dbReference>
<feature type="compositionally biased region" description="Basic residues" evidence="2">
    <location>
        <begin position="61"/>
        <end position="70"/>
    </location>
</feature>
<feature type="compositionally biased region" description="Polar residues" evidence="2">
    <location>
        <begin position="433"/>
        <end position="444"/>
    </location>
</feature>
<feature type="region of interest" description="Disordered" evidence="2">
    <location>
        <begin position="57"/>
        <end position="76"/>
    </location>
</feature>
<dbReference type="EMBL" id="MU005764">
    <property type="protein sequence ID" value="KAF2714308.1"/>
    <property type="molecule type" value="Genomic_DNA"/>
</dbReference>
<proteinExistence type="predicted"/>
<evidence type="ECO:0000313" key="5">
    <source>
        <dbReference type="Proteomes" id="UP000799428"/>
    </source>
</evidence>
<sequence length="1061" mass="119792">MDNDNPQPRRASTRIALKAHVQASQASPRPSRANPKPGESTDPLSPVIEKAELVNNNGFPTHKHSTRSHRDKPANQVAERVRHPGKREPGVSANLPTADAVADSGEVIAQFDGQIKVPGEALRSSLSINDSRCGRTRARMGLDGQEVVPAARYKAPYAGIQSPEAAKRSALSTATKRTKAGPDKRTELLILPPSALEYKLRVLFIKNLEHSATDQQVRSGLFAGCKVVDFLRSTNANTGKAFNKGFALLPSIEVAKEAQKKIDGKEFMGRRVEIMFCEIKKVPRMTAVGFTRDKRFETTKHEWKGNVIVSNISEPSSEPCSEPDLLKADDKTICLKNLNTEAPDSRVCAEFLLGYKVVDFIRAFILNEQVSSEAYVLMETSNEALRARDNLQGCMFWGNTVDVQLVAPSRGPKVTTLGFQRGERTRFNKKDMGNSTPGSTNPTSLFPPVCPVKPHRPPVPETIPDPFRNPVTIAVFEEMYPNSADKKITAMTKWLNDLPQHPLQFYEPTLAPRIDSVLYQEWLAWAEHAARRLLYYLDKCDWQHRAIGLKYHSLPYPLRHSSTHATGAPINRVLLSRLSQIFETNRPTSQDPLFIPWFRILAAVNHIVSQTQLALSIRNVHTLRSIHQLVDHSLSCASEDLLEIAGHISTVSDMVGQLREQRKQAMDGPLLELLKDEFSCEGNAMRRWIWTFNEVQARPGQGMVDRVEELAVRFIEIGAWKGNWWRGQVPLFILKQYDERRIWAYSYNVITRRDTKAITWHVSPFSLPEDYLGTEFVKVVADLLCNDVAEFRTNEATFHTRFIYTRVNKQRQYSFPPIPHPHHHQPTTRDTRSETSMTNIPASSPTLYETCGAEFPAIRARALVLIADVDEEEQRYFKAGLAYHRTCRDTRADSGIEQACRQRLSQAFAISTPAQREQILAPLRDVVGIAHAILRCSILTQDEEVLAKRHAFVTDTIYHAEALMIVERAKLTDLYNSVEVLQAIDMEGRSDKPRIWWEHFLYGNTHEWVPLDDFVFTAPGPQRLLEAGKDPTQIVVDLLCEEPGMFYDPDSNSSDVHPKCD</sequence>
<protein>
    <recommendedName>
        <fullName evidence="3">RRM domain-containing protein</fullName>
    </recommendedName>
</protein>
<dbReference type="OrthoDB" id="3799366at2759"/>